<dbReference type="EMBL" id="JAMQYH010000001">
    <property type="protein sequence ID" value="KAJ1700651.1"/>
    <property type="molecule type" value="Genomic_DNA"/>
</dbReference>
<comment type="caution">
    <text evidence="8">The sequence shown here is derived from an EMBL/GenBank/DDBJ whole genome shotgun (WGS) entry which is preliminary data.</text>
</comment>
<keyword evidence="5" id="KW-0539">Nucleus</keyword>
<dbReference type="SMART" id="SM00380">
    <property type="entry name" value="AP2"/>
    <property type="match status" value="1"/>
</dbReference>
<dbReference type="GO" id="GO:0005634">
    <property type="term" value="C:nucleus"/>
    <property type="evidence" value="ECO:0007669"/>
    <property type="project" value="UniProtKB-SubCell"/>
</dbReference>
<evidence type="ECO:0000256" key="4">
    <source>
        <dbReference type="ARBA" id="ARBA00023163"/>
    </source>
</evidence>
<dbReference type="InterPro" id="IPR036955">
    <property type="entry name" value="AP2/ERF_dom_sf"/>
</dbReference>
<dbReference type="GO" id="GO:0003677">
    <property type="term" value="F:DNA binding"/>
    <property type="evidence" value="ECO:0007669"/>
    <property type="project" value="UniProtKB-KW"/>
</dbReference>
<gene>
    <name evidence="8" type="ORF">LUZ63_000430</name>
</gene>
<evidence type="ECO:0000313" key="8">
    <source>
        <dbReference type="EMBL" id="KAJ1700651.1"/>
    </source>
</evidence>
<comment type="subcellular location">
    <subcellularLocation>
        <location evidence="1">Nucleus</location>
    </subcellularLocation>
</comment>
<keyword evidence="9" id="KW-1185">Reference proteome</keyword>
<feature type="compositionally biased region" description="Polar residues" evidence="6">
    <location>
        <begin position="1"/>
        <end position="13"/>
    </location>
</feature>
<keyword evidence="4" id="KW-0804">Transcription</keyword>
<name>A0A9Q0CV64_9POAL</name>
<dbReference type="FunFam" id="3.30.730.10:FF:000001">
    <property type="entry name" value="Ethylene-responsive transcription factor 2"/>
    <property type="match status" value="1"/>
</dbReference>
<dbReference type="PANTHER" id="PTHR31190">
    <property type="entry name" value="DNA-BINDING DOMAIN"/>
    <property type="match status" value="1"/>
</dbReference>
<keyword evidence="2" id="KW-0805">Transcription regulation</keyword>
<dbReference type="AlphaFoldDB" id="A0A9Q0CV64"/>
<dbReference type="InterPro" id="IPR016177">
    <property type="entry name" value="DNA-bd_dom_sf"/>
</dbReference>
<feature type="region of interest" description="Disordered" evidence="6">
    <location>
        <begin position="1"/>
        <end position="23"/>
    </location>
</feature>
<dbReference type="Proteomes" id="UP001151287">
    <property type="component" value="Unassembled WGS sequence"/>
</dbReference>
<dbReference type="GO" id="GO:0009873">
    <property type="term" value="P:ethylene-activated signaling pathway"/>
    <property type="evidence" value="ECO:0007669"/>
    <property type="project" value="InterPro"/>
</dbReference>
<evidence type="ECO:0000256" key="3">
    <source>
        <dbReference type="ARBA" id="ARBA00023125"/>
    </source>
</evidence>
<dbReference type="PRINTS" id="PR00367">
    <property type="entry name" value="ETHRSPELEMNT"/>
</dbReference>
<dbReference type="GO" id="GO:0003700">
    <property type="term" value="F:DNA-binding transcription factor activity"/>
    <property type="evidence" value="ECO:0007669"/>
    <property type="project" value="InterPro"/>
</dbReference>
<dbReference type="Pfam" id="PF00847">
    <property type="entry name" value="AP2"/>
    <property type="match status" value="1"/>
</dbReference>
<proteinExistence type="predicted"/>
<evidence type="ECO:0000259" key="7">
    <source>
        <dbReference type="PROSITE" id="PS51032"/>
    </source>
</evidence>
<dbReference type="InterPro" id="IPR044808">
    <property type="entry name" value="ERF_plant"/>
</dbReference>
<evidence type="ECO:0000256" key="1">
    <source>
        <dbReference type="ARBA" id="ARBA00004123"/>
    </source>
</evidence>
<sequence>MITDTISKSNSAQKRAAPVTVPRRLSHEKENSIIVSALIHVVSNYTTPPPEILLPFSVCNQCGIEGCLGCDFFTSSEDGDASAPSAAGVGVESSNQKTKKVKKTKKNKYRGVRQRPWGKWAAEIRDPHRAVRKWLGTFNTAEEAARAYDMAAIEFRGARAKLNFPFPEDQKPSQDIGSQNVDCGMASCSYLTAGPQPQEQQQTWVGAGNGETMQQEAVEMWDGLQDLLTLDGGEFYW</sequence>
<keyword evidence="3" id="KW-0238">DNA-binding</keyword>
<evidence type="ECO:0000256" key="2">
    <source>
        <dbReference type="ARBA" id="ARBA00023015"/>
    </source>
</evidence>
<dbReference type="PANTHER" id="PTHR31190:SF475">
    <property type="entry name" value="AP2_ERF DOMAIN-CONTAINING PROTEIN"/>
    <property type="match status" value="1"/>
</dbReference>
<dbReference type="PROSITE" id="PS51032">
    <property type="entry name" value="AP2_ERF"/>
    <property type="match status" value="1"/>
</dbReference>
<dbReference type="Gene3D" id="3.30.730.10">
    <property type="entry name" value="AP2/ERF domain"/>
    <property type="match status" value="1"/>
</dbReference>
<feature type="region of interest" description="Disordered" evidence="6">
    <location>
        <begin position="83"/>
        <end position="108"/>
    </location>
</feature>
<reference evidence="8" key="1">
    <citation type="journal article" date="2022" name="Cell">
        <title>Repeat-based holocentromeres influence genome architecture and karyotype evolution.</title>
        <authorList>
            <person name="Hofstatter P.G."/>
            <person name="Thangavel G."/>
            <person name="Lux T."/>
            <person name="Neumann P."/>
            <person name="Vondrak T."/>
            <person name="Novak P."/>
            <person name="Zhang M."/>
            <person name="Costa L."/>
            <person name="Castellani M."/>
            <person name="Scott A."/>
            <person name="Toegelov H."/>
            <person name="Fuchs J."/>
            <person name="Mata-Sucre Y."/>
            <person name="Dias Y."/>
            <person name="Vanzela A.L.L."/>
            <person name="Huettel B."/>
            <person name="Almeida C.C.S."/>
            <person name="Simkova H."/>
            <person name="Souza G."/>
            <person name="Pedrosa-Harand A."/>
            <person name="Macas J."/>
            <person name="Mayer K.F.X."/>
            <person name="Houben A."/>
            <person name="Marques A."/>
        </authorList>
    </citation>
    <scope>NUCLEOTIDE SEQUENCE</scope>
    <source>
        <strain evidence="8">RhyBre1mFocal</strain>
    </source>
</reference>
<feature type="domain" description="AP2/ERF" evidence="7">
    <location>
        <begin position="108"/>
        <end position="165"/>
    </location>
</feature>
<dbReference type="InterPro" id="IPR001471">
    <property type="entry name" value="AP2/ERF_dom"/>
</dbReference>
<evidence type="ECO:0000256" key="6">
    <source>
        <dbReference type="SAM" id="MobiDB-lite"/>
    </source>
</evidence>
<dbReference type="SUPFAM" id="SSF54171">
    <property type="entry name" value="DNA-binding domain"/>
    <property type="match status" value="1"/>
</dbReference>
<dbReference type="CDD" id="cd00018">
    <property type="entry name" value="AP2"/>
    <property type="match status" value="1"/>
</dbReference>
<dbReference type="OrthoDB" id="49610at2759"/>
<feature type="compositionally biased region" description="Basic residues" evidence="6">
    <location>
        <begin position="97"/>
        <end position="108"/>
    </location>
</feature>
<evidence type="ECO:0000256" key="5">
    <source>
        <dbReference type="ARBA" id="ARBA00023242"/>
    </source>
</evidence>
<evidence type="ECO:0000313" key="9">
    <source>
        <dbReference type="Proteomes" id="UP001151287"/>
    </source>
</evidence>
<organism evidence="8 9">
    <name type="scientific">Rhynchospora breviuscula</name>
    <dbReference type="NCBI Taxonomy" id="2022672"/>
    <lineage>
        <taxon>Eukaryota</taxon>
        <taxon>Viridiplantae</taxon>
        <taxon>Streptophyta</taxon>
        <taxon>Embryophyta</taxon>
        <taxon>Tracheophyta</taxon>
        <taxon>Spermatophyta</taxon>
        <taxon>Magnoliopsida</taxon>
        <taxon>Liliopsida</taxon>
        <taxon>Poales</taxon>
        <taxon>Cyperaceae</taxon>
        <taxon>Cyperoideae</taxon>
        <taxon>Rhynchosporeae</taxon>
        <taxon>Rhynchospora</taxon>
    </lineage>
</organism>
<protein>
    <recommendedName>
        <fullName evidence="7">AP2/ERF domain-containing protein</fullName>
    </recommendedName>
</protein>
<accession>A0A9Q0CV64</accession>